<evidence type="ECO:0000256" key="3">
    <source>
        <dbReference type="ARBA" id="ARBA00022679"/>
    </source>
</evidence>
<comment type="caution">
    <text evidence="11">The sequence shown here is derived from an EMBL/GenBank/DDBJ whole genome shotgun (WGS) entry which is preliminary data.</text>
</comment>
<dbReference type="InterPro" id="IPR011009">
    <property type="entry name" value="Kinase-like_dom_sf"/>
</dbReference>
<comment type="catalytic activity">
    <reaction evidence="7">
        <text>L-threonyl-[protein] + ATP = O-phospho-L-threonyl-[protein] + ADP + H(+)</text>
        <dbReference type="Rhea" id="RHEA:46608"/>
        <dbReference type="Rhea" id="RHEA-COMP:11060"/>
        <dbReference type="Rhea" id="RHEA-COMP:11605"/>
        <dbReference type="ChEBI" id="CHEBI:15378"/>
        <dbReference type="ChEBI" id="CHEBI:30013"/>
        <dbReference type="ChEBI" id="CHEBI:30616"/>
        <dbReference type="ChEBI" id="CHEBI:61977"/>
        <dbReference type="ChEBI" id="CHEBI:456216"/>
        <dbReference type="EC" id="2.7.11.1"/>
    </reaction>
</comment>
<dbReference type="Proteomes" id="UP000535890">
    <property type="component" value="Unassembled WGS sequence"/>
</dbReference>
<reference evidence="11 12" key="1">
    <citation type="submission" date="2020-07" db="EMBL/GenBank/DDBJ databases">
        <title>Sequencing the genomes of 1000 actinobacteria strains.</title>
        <authorList>
            <person name="Klenk H.-P."/>
        </authorList>
    </citation>
    <scope>NUCLEOTIDE SEQUENCE [LARGE SCALE GENOMIC DNA]</scope>
    <source>
        <strain evidence="11 12">DSM 45772</strain>
    </source>
</reference>
<evidence type="ECO:0000313" key="11">
    <source>
        <dbReference type="EMBL" id="NYD34836.1"/>
    </source>
</evidence>
<feature type="compositionally biased region" description="Low complexity" evidence="9">
    <location>
        <begin position="472"/>
        <end position="481"/>
    </location>
</feature>
<dbReference type="Gene3D" id="1.25.40.10">
    <property type="entry name" value="Tetratricopeptide repeat domain"/>
    <property type="match status" value="2"/>
</dbReference>
<keyword evidence="2" id="KW-0723">Serine/threonine-protein kinase</keyword>
<dbReference type="RefSeq" id="WP_179792750.1">
    <property type="nucleotide sequence ID" value="NZ_BAABHP010000003.1"/>
</dbReference>
<comment type="catalytic activity">
    <reaction evidence="8">
        <text>L-seryl-[protein] + ATP = O-phospho-L-seryl-[protein] + ADP + H(+)</text>
        <dbReference type="Rhea" id="RHEA:17989"/>
        <dbReference type="Rhea" id="RHEA-COMP:9863"/>
        <dbReference type="Rhea" id="RHEA-COMP:11604"/>
        <dbReference type="ChEBI" id="CHEBI:15378"/>
        <dbReference type="ChEBI" id="CHEBI:29999"/>
        <dbReference type="ChEBI" id="CHEBI:30616"/>
        <dbReference type="ChEBI" id="CHEBI:83421"/>
        <dbReference type="ChEBI" id="CHEBI:456216"/>
        <dbReference type="EC" id="2.7.11.1"/>
    </reaction>
</comment>
<evidence type="ECO:0000256" key="9">
    <source>
        <dbReference type="SAM" id="MobiDB-lite"/>
    </source>
</evidence>
<feature type="region of interest" description="Disordered" evidence="9">
    <location>
        <begin position="465"/>
        <end position="496"/>
    </location>
</feature>
<dbReference type="PROSITE" id="PS50011">
    <property type="entry name" value="PROTEIN_KINASE_DOM"/>
    <property type="match status" value="1"/>
</dbReference>
<sequence length="769" mass="79469">MTAAPPTLCVRPGCDGTLEDDGFCDTCGRAAPAGAGGSGESGIPSGAGVGALGEGPPTAAASPAATGPATAASVAAVGPATAASGGSGSSPSGRVPSGSGRTGTGPGSGRTRSGSSRRRIGAGLVAIEPEPAADPADAVLADPVVPESGRYCGACDAEVGRGRDGRPGRTEGFCPQCGTRFSFTPALAPGDVVAGQYEVLGCLAHGGLGWIHLARDRRVRDRWVVLKGLLNTGDAAALAAADAEQDFLAQLVHPHIVRIYNVVTDGDATYIVMEYVGGRSLRAMRDPREPMDPEHALAYVLEVLPALAHMHERGLLYCDFKPDNVVQTGTDVTLIDLGAVRRIDEPGGDVWGTVGYQAPEIAPDGVGPSVASDVYTVGRTIAVLVANFDFHGAMRDVLPFPEDAPALEEEPLRRLLERATAPDPAARFGSVEDLAEQMVGVLRQLTAVHTTPPPRLSTVLAAPSASVGVDGPASPAELAAALPPPLPDPDDPSTPEVVAAATQGPRAVLAAVSAEGALDTDQARLSAVTAHLDAGEVEAAGRALEEHAVPGEWTWTWLRTRHAAAAGRGALAERLADEVADALPGELAPQFALASLAEHRASDAGEPAAGITRERFERIWRTDRTWTGAAFALARLRVACGDRAGAVAVLDEVPPTSVHAPDARVAAVRVLLGAPRLTRSAVMEAGTRSEAVDLDPLRAATLQTEVLQACRGLDADERTGTVFGCALDDDALGFALEERYRLRARYARTTPERFALVDAANDARPWTAR</sequence>
<evidence type="ECO:0000313" key="12">
    <source>
        <dbReference type="Proteomes" id="UP000535890"/>
    </source>
</evidence>
<dbReference type="GO" id="GO:0005524">
    <property type="term" value="F:ATP binding"/>
    <property type="evidence" value="ECO:0007669"/>
    <property type="project" value="UniProtKB-KW"/>
</dbReference>
<feature type="region of interest" description="Disordered" evidence="9">
    <location>
        <begin position="80"/>
        <end position="118"/>
    </location>
</feature>
<dbReference type="PANTHER" id="PTHR24363:SF0">
    <property type="entry name" value="SERINE_THREONINE KINASE LIKE DOMAIN CONTAINING 1"/>
    <property type="match status" value="1"/>
</dbReference>
<feature type="domain" description="Protein kinase" evidence="10">
    <location>
        <begin position="197"/>
        <end position="439"/>
    </location>
</feature>
<evidence type="ECO:0000259" key="10">
    <source>
        <dbReference type="PROSITE" id="PS50011"/>
    </source>
</evidence>
<keyword evidence="12" id="KW-1185">Reference proteome</keyword>
<evidence type="ECO:0000256" key="4">
    <source>
        <dbReference type="ARBA" id="ARBA00022741"/>
    </source>
</evidence>
<dbReference type="AlphaFoldDB" id="A0A7Y9J4E7"/>
<evidence type="ECO:0000256" key="8">
    <source>
        <dbReference type="ARBA" id="ARBA00048679"/>
    </source>
</evidence>
<dbReference type="Gene3D" id="1.10.510.10">
    <property type="entry name" value="Transferase(Phosphotransferase) domain 1"/>
    <property type="match status" value="1"/>
</dbReference>
<dbReference type="SUPFAM" id="SSF56112">
    <property type="entry name" value="Protein kinase-like (PK-like)"/>
    <property type="match status" value="1"/>
</dbReference>
<protein>
    <recommendedName>
        <fullName evidence="1">non-specific serine/threonine protein kinase</fullName>
        <ecNumber evidence="1">2.7.11.1</ecNumber>
    </recommendedName>
</protein>
<organism evidence="11 12">
    <name type="scientific">Actinomycetospora corticicola</name>
    <dbReference type="NCBI Taxonomy" id="663602"/>
    <lineage>
        <taxon>Bacteria</taxon>
        <taxon>Bacillati</taxon>
        <taxon>Actinomycetota</taxon>
        <taxon>Actinomycetes</taxon>
        <taxon>Pseudonocardiales</taxon>
        <taxon>Pseudonocardiaceae</taxon>
        <taxon>Actinomycetospora</taxon>
    </lineage>
</organism>
<dbReference type="InterPro" id="IPR011990">
    <property type="entry name" value="TPR-like_helical_dom_sf"/>
</dbReference>
<dbReference type="InterPro" id="IPR031636">
    <property type="entry name" value="PknG_TPR"/>
</dbReference>
<feature type="compositionally biased region" description="Low complexity" evidence="9">
    <location>
        <begin position="55"/>
        <end position="65"/>
    </location>
</feature>
<keyword evidence="5 11" id="KW-0418">Kinase</keyword>
<keyword evidence="4" id="KW-0547">Nucleotide-binding</keyword>
<dbReference type="CDD" id="cd14014">
    <property type="entry name" value="STKc_PknB_like"/>
    <property type="match status" value="1"/>
</dbReference>
<dbReference type="InterPro" id="IPR031634">
    <property type="entry name" value="PknG_rubred"/>
</dbReference>
<feature type="compositionally biased region" description="Gly residues" evidence="9">
    <location>
        <begin position="34"/>
        <end position="53"/>
    </location>
</feature>
<accession>A0A7Y9J4E7</accession>
<proteinExistence type="predicted"/>
<dbReference type="Pfam" id="PF16919">
    <property type="entry name" value="PknG_rubred"/>
    <property type="match status" value="1"/>
</dbReference>
<dbReference type="EMBL" id="JACCBN010000001">
    <property type="protein sequence ID" value="NYD34836.1"/>
    <property type="molecule type" value="Genomic_DNA"/>
</dbReference>
<feature type="region of interest" description="Disordered" evidence="9">
    <location>
        <begin position="33"/>
        <end position="65"/>
    </location>
</feature>
<feature type="compositionally biased region" description="Low complexity" evidence="9">
    <location>
        <begin position="80"/>
        <end position="99"/>
    </location>
</feature>
<dbReference type="Pfam" id="PF00069">
    <property type="entry name" value="Pkinase"/>
    <property type="match status" value="1"/>
</dbReference>
<name>A0A7Y9J4E7_9PSEU</name>
<keyword evidence="3 11" id="KW-0808">Transferase</keyword>
<evidence type="ECO:0000256" key="6">
    <source>
        <dbReference type="ARBA" id="ARBA00022840"/>
    </source>
</evidence>
<dbReference type="Gene3D" id="3.30.200.20">
    <property type="entry name" value="Phosphorylase Kinase, domain 1"/>
    <property type="match status" value="1"/>
</dbReference>
<dbReference type="EC" id="2.7.11.1" evidence="1"/>
<dbReference type="Pfam" id="PF16918">
    <property type="entry name" value="PknG_TPR"/>
    <property type="match status" value="1"/>
</dbReference>
<dbReference type="PANTHER" id="PTHR24363">
    <property type="entry name" value="SERINE/THREONINE PROTEIN KINASE"/>
    <property type="match status" value="1"/>
</dbReference>
<evidence type="ECO:0000256" key="1">
    <source>
        <dbReference type="ARBA" id="ARBA00012513"/>
    </source>
</evidence>
<evidence type="ECO:0000256" key="5">
    <source>
        <dbReference type="ARBA" id="ARBA00022777"/>
    </source>
</evidence>
<keyword evidence="6" id="KW-0067">ATP-binding</keyword>
<dbReference type="InterPro" id="IPR000719">
    <property type="entry name" value="Prot_kinase_dom"/>
</dbReference>
<dbReference type="GO" id="GO:0004674">
    <property type="term" value="F:protein serine/threonine kinase activity"/>
    <property type="evidence" value="ECO:0007669"/>
    <property type="project" value="UniProtKB-KW"/>
</dbReference>
<gene>
    <name evidence="11" type="ORF">BJ983_000938</name>
</gene>
<evidence type="ECO:0000256" key="7">
    <source>
        <dbReference type="ARBA" id="ARBA00047899"/>
    </source>
</evidence>
<evidence type="ECO:0000256" key="2">
    <source>
        <dbReference type="ARBA" id="ARBA00022527"/>
    </source>
</evidence>